<protein>
    <recommendedName>
        <fullName evidence="4">Nitroreductase</fullName>
    </recommendedName>
</protein>
<comment type="caution">
    <text evidence="2">The sequence shown here is derived from an EMBL/GenBank/DDBJ whole genome shotgun (WGS) entry which is preliminary data.</text>
</comment>
<dbReference type="SUPFAM" id="SSF55469">
    <property type="entry name" value="FMN-dependent nitroreductase-like"/>
    <property type="match status" value="2"/>
</dbReference>
<proteinExistence type="predicted"/>
<dbReference type="RefSeq" id="WP_165566709.1">
    <property type="nucleotide sequence ID" value="NZ_SAYU02000046.1"/>
</dbReference>
<organism evidence="2 3">
    <name type="scientific">Phycicoccus flavus</name>
    <dbReference type="NCBI Taxonomy" id="2502783"/>
    <lineage>
        <taxon>Bacteria</taxon>
        <taxon>Bacillati</taxon>
        <taxon>Actinomycetota</taxon>
        <taxon>Actinomycetes</taxon>
        <taxon>Micrococcales</taxon>
        <taxon>Intrasporangiaceae</taxon>
        <taxon>Phycicoccus</taxon>
    </lineage>
</organism>
<gene>
    <name evidence="2" type="ORF">EPD83_013575</name>
</gene>
<feature type="compositionally biased region" description="Basic and acidic residues" evidence="1">
    <location>
        <begin position="7"/>
        <end position="21"/>
    </location>
</feature>
<reference evidence="2" key="1">
    <citation type="submission" date="2020-03" db="EMBL/GenBank/DDBJ databases">
        <title>Phycicoccus flavus sp. nov., a novel endophytic actinobacterium isolated from branch of Kandelia candel.</title>
        <authorList>
            <person name="Tuo L."/>
        </authorList>
    </citation>
    <scope>NUCLEOTIDE SEQUENCE</scope>
    <source>
        <strain evidence="2">CMS6Z-2</strain>
    </source>
</reference>
<evidence type="ECO:0000313" key="2">
    <source>
        <dbReference type="EMBL" id="NHA69072.1"/>
    </source>
</evidence>
<dbReference type="EMBL" id="SAYU02000046">
    <property type="protein sequence ID" value="NHA69072.1"/>
    <property type="molecule type" value="Genomic_DNA"/>
</dbReference>
<accession>A0A8T6R5P0</accession>
<evidence type="ECO:0008006" key="4">
    <source>
        <dbReference type="Google" id="ProtNLM"/>
    </source>
</evidence>
<sequence length="355" mass="37847">MTVTRPTTDRGSDRARRAHADDRRAAAAALVATLPEDHRRALAGALRAPSAHNAQPWRVHPRRVGDGWAYALHYDHHEYLPADPEDRDAYLCMGTFCETLALCAAGLGLRADITLVLERDGADLHVADLVLVPDAAAGDGDPLVPEVGGRRTDRATYRPDPLPATLVAALEALGCVLVPTPAASRVVHEASTASWADRRFVADLRAWVRADSDAPDGMTPRQLGLAGYEWLALRAAFRLGRVLGPLARAYGSREVRLLHDAPAVAVLTADSDDPADLVAAGRRLLRAWVTVCAAGHGYHPISVAIDRPETRPQVAALAGVADGRATPVALFRVGRPTAPAAGSNRVDLVDVVRTL</sequence>
<keyword evidence="3" id="KW-1185">Reference proteome</keyword>
<evidence type="ECO:0000256" key="1">
    <source>
        <dbReference type="SAM" id="MobiDB-lite"/>
    </source>
</evidence>
<evidence type="ECO:0000313" key="3">
    <source>
        <dbReference type="Proteomes" id="UP000287866"/>
    </source>
</evidence>
<feature type="region of interest" description="Disordered" evidence="1">
    <location>
        <begin position="1"/>
        <end position="21"/>
    </location>
</feature>
<dbReference type="Gene3D" id="3.40.109.10">
    <property type="entry name" value="NADH Oxidase"/>
    <property type="match status" value="1"/>
</dbReference>
<dbReference type="GO" id="GO:0016491">
    <property type="term" value="F:oxidoreductase activity"/>
    <property type="evidence" value="ECO:0007669"/>
    <property type="project" value="InterPro"/>
</dbReference>
<name>A0A8T6R5P0_9MICO</name>
<dbReference type="Proteomes" id="UP000287866">
    <property type="component" value="Unassembled WGS sequence"/>
</dbReference>
<dbReference type="AlphaFoldDB" id="A0A8T6R5P0"/>
<dbReference type="InterPro" id="IPR000415">
    <property type="entry name" value="Nitroreductase-like"/>
</dbReference>